<dbReference type="RefSeq" id="WP_005002414.1">
    <property type="nucleotide sequence ID" value="NZ_CH672427.1"/>
</dbReference>
<dbReference type="PANTHER" id="PTHR43585:SF2">
    <property type="entry name" value="ATP-GRASP ENZYME FSQD"/>
    <property type="match status" value="1"/>
</dbReference>
<dbReference type="InterPro" id="IPR052032">
    <property type="entry name" value="ATP-dep_AA_Ligase"/>
</dbReference>
<dbReference type="EMBL" id="AAOF01000002">
    <property type="protein sequence ID" value="EAR22925.1"/>
    <property type="molecule type" value="Genomic_DNA"/>
</dbReference>
<dbReference type="SUPFAM" id="SSF56059">
    <property type="entry name" value="Glutathione synthetase ATP-binding domain-like"/>
    <property type="match status" value="1"/>
</dbReference>
<evidence type="ECO:0000256" key="1">
    <source>
        <dbReference type="ARBA" id="ARBA00022598"/>
    </source>
</evidence>
<dbReference type="GO" id="GO:0016874">
    <property type="term" value="F:ligase activity"/>
    <property type="evidence" value="ECO:0007669"/>
    <property type="project" value="UniProtKB-KW"/>
</dbReference>
<name>A4BNX6_9GAMM</name>
<dbReference type="PANTHER" id="PTHR43585">
    <property type="entry name" value="FUMIPYRROLE BIOSYNTHESIS PROTEIN C"/>
    <property type="match status" value="1"/>
</dbReference>
<sequence length="408" mass="47061">MAEIAPNTSYVAVLGWSLRAIEAIDRFNRKYVVVAPSWAEEYAKDNAIPYIPWEFERLNDRSIELYERLAEEGVEVAVPLFEETVEWAGAINARLQNKPRLFPQSLLFRDKSLMKRRAQLAGIRVGVFEEAHDRDDVRRFLMRVNKALLKLDGDPNDPIHMKPFDKAGTYGHRVIKTNEDIDAISDDEFPCLLESHLDGKEFACEVFIHEGKIRFLNISEYVHLGYSVFIPASPALEEWRPQIRKAVEHLIQAFEIEHGLIHPEFFITHDGNLHFGEVAYRVPGGNAFELIERAYGFNAYQAQVLVSDPKATEAEIQAFFPREVVDAKGFAGCFLVYPKQRVISDIDMPDAVENDPYYEKHDLFMPANPKVAERVAFGNHYGTVYFFGDDSDRMRELLLKQEEYDFYR</sequence>
<dbReference type="eggNOG" id="COG0026">
    <property type="taxonomic scope" value="Bacteria"/>
</dbReference>
<keyword evidence="7" id="KW-1185">Reference proteome</keyword>
<feature type="domain" description="ATP-grasp" evidence="5">
    <location>
        <begin position="115"/>
        <end position="308"/>
    </location>
</feature>
<comment type="caution">
    <text evidence="6">The sequence shown here is derived from an EMBL/GenBank/DDBJ whole genome shotgun (WGS) entry which is preliminary data.</text>
</comment>
<keyword evidence="1" id="KW-0436">Ligase</keyword>
<evidence type="ECO:0000256" key="4">
    <source>
        <dbReference type="PROSITE-ProRule" id="PRU00409"/>
    </source>
</evidence>
<keyword evidence="2 4" id="KW-0547">Nucleotide-binding</keyword>
<protein>
    <recommendedName>
        <fullName evidence="5">ATP-grasp domain-containing protein</fullName>
    </recommendedName>
</protein>
<gene>
    <name evidence="6" type="ORF">NB231_10743</name>
</gene>
<dbReference type="HOGENOM" id="CLU_634073_0_0_6"/>
<dbReference type="Proteomes" id="UP000003374">
    <property type="component" value="Unassembled WGS sequence"/>
</dbReference>
<reference evidence="6 7" key="1">
    <citation type="submission" date="2006-02" db="EMBL/GenBank/DDBJ databases">
        <authorList>
            <person name="Waterbury J."/>
            <person name="Ferriera S."/>
            <person name="Johnson J."/>
            <person name="Kravitz S."/>
            <person name="Halpern A."/>
            <person name="Remington K."/>
            <person name="Beeson K."/>
            <person name="Tran B."/>
            <person name="Rogers Y.-H."/>
            <person name="Friedman R."/>
            <person name="Venter J.C."/>
        </authorList>
    </citation>
    <scope>NUCLEOTIDE SEQUENCE [LARGE SCALE GENOMIC DNA]</scope>
    <source>
        <strain evidence="6 7">Nb-231</strain>
    </source>
</reference>
<dbReference type="InterPro" id="IPR011761">
    <property type="entry name" value="ATP-grasp"/>
</dbReference>
<dbReference type="AlphaFoldDB" id="A4BNX6"/>
<organism evidence="6 7">
    <name type="scientific">Nitrococcus mobilis Nb-231</name>
    <dbReference type="NCBI Taxonomy" id="314278"/>
    <lineage>
        <taxon>Bacteria</taxon>
        <taxon>Pseudomonadati</taxon>
        <taxon>Pseudomonadota</taxon>
        <taxon>Gammaproteobacteria</taxon>
        <taxon>Chromatiales</taxon>
        <taxon>Ectothiorhodospiraceae</taxon>
        <taxon>Nitrococcus</taxon>
    </lineage>
</organism>
<evidence type="ECO:0000256" key="2">
    <source>
        <dbReference type="ARBA" id="ARBA00022741"/>
    </source>
</evidence>
<accession>A4BNX6</accession>
<dbReference type="PROSITE" id="PS50975">
    <property type="entry name" value="ATP_GRASP"/>
    <property type="match status" value="1"/>
</dbReference>
<evidence type="ECO:0000256" key="3">
    <source>
        <dbReference type="ARBA" id="ARBA00022840"/>
    </source>
</evidence>
<proteinExistence type="predicted"/>
<dbReference type="GO" id="GO:0005524">
    <property type="term" value="F:ATP binding"/>
    <property type="evidence" value="ECO:0007669"/>
    <property type="project" value="UniProtKB-UniRule"/>
</dbReference>
<evidence type="ECO:0000313" key="6">
    <source>
        <dbReference type="EMBL" id="EAR22925.1"/>
    </source>
</evidence>
<evidence type="ECO:0000259" key="5">
    <source>
        <dbReference type="PROSITE" id="PS50975"/>
    </source>
</evidence>
<dbReference type="OrthoDB" id="2210549at2"/>
<dbReference type="GO" id="GO:0046872">
    <property type="term" value="F:metal ion binding"/>
    <property type="evidence" value="ECO:0007669"/>
    <property type="project" value="InterPro"/>
</dbReference>
<evidence type="ECO:0000313" key="7">
    <source>
        <dbReference type="Proteomes" id="UP000003374"/>
    </source>
</evidence>
<dbReference type="Gene3D" id="3.30.470.20">
    <property type="entry name" value="ATP-grasp fold, B domain"/>
    <property type="match status" value="1"/>
</dbReference>
<dbReference type="Pfam" id="PF13535">
    <property type="entry name" value="ATP-grasp_4"/>
    <property type="match status" value="1"/>
</dbReference>
<dbReference type="STRING" id="314278.NB231_10743"/>
<keyword evidence="3 4" id="KW-0067">ATP-binding</keyword>